<dbReference type="SUPFAM" id="SSF53335">
    <property type="entry name" value="S-adenosyl-L-methionine-dependent methyltransferases"/>
    <property type="match status" value="1"/>
</dbReference>
<protein>
    <submittedName>
        <fullName evidence="1">Class I SAM-dependent methyltransferase</fullName>
    </submittedName>
</protein>
<accession>A0A7T4UQ51</accession>
<dbReference type="InterPro" id="IPR029063">
    <property type="entry name" value="SAM-dependent_MTases_sf"/>
</dbReference>
<dbReference type="KEGG" id="snan:I6N98_00055"/>
<proteinExistence type="predicted"/>
<dbReference type="PANTHER" id="PTHR43861">
    <property type="entry name" value="TRANS-ACONITATE 2-METHYLTRANSFERASE-RELATED"/>
    <property type="match status" value="1"/>
</dbReference>
<dbReference type="GO" id="GO:0008168">
    <property type="term" value="F:methyltransferase activity"/>
    <property type="evidence" value="ECO:0007669"/>
    <property type="project" value="UniProtKB-KW"/>
</dbReference>
<dbReference type="RefSeq" id="WP_198569803.1">
    <property type="nucleotide sequence ID" value="NZ_CP066167.1"/>
</dbReference>
<dbReference type="GO" id="GO:0032259">
    <property type="term" value="P:methylation"/>
    <property type="evidence" value="ECO:0007669"/>
    <property type="project" value="UniProtKB-KW"/>
</dbReference>
<evidence type="ECO:0000313" key="1">
    <source>
        <dbReference type="EMBL" id="QQD18306.1"/>
    </source>
</evidence>
<dbReference type="AlphaFoldDB" id="A0A7T4UQ51"/>
<keyword evidence="1" id="KW-0808">Transferase</keyword>
<keyword evidence="1" id="KW-0489">Methyltransferase</keyword>
<dbReference type="EMBL" id="CP066167">
    <property type="protein sequence ID" value="QQD18306.1"/>
    <property type="molecule type" value="Genomic_DNA"/>
</dbReference>
<reference evidence="1 2" key="1">
    <citation type="submission" date="2020-12" db="EMBL/GenBank/DDBJ databases">
        <authorList>
            <person name="Shan Y."/>
        </authorList>
    </citation>
    <scope>NUCLEOTIDE SEQUENCE [LARGE SCALE GENOMIC DNA]</scope>
    <source>
        <strain evidence="2">csc3.9</strain>
    </source>
</reference>
<sequence>MTAIQDKWDQRYRERSAPGEPCQLLQQFIDILPAHGRALDLACGLGGNADLLARRGLDCDAVDISQVAVDTLRDYAQEARLPIYAQQWDIESAGLPTGPYQVVVVSHYLHRPLLPQLPSILAPGGLLLYQTFNDAGPVRRGPNKAAFRLQPDELLSHFKALDTLYHRQDFPVGVGGETAFVGRKIDGARPAGNGG</sequence>
<gene>
    <name evidence="1" type="ORF">I6N98_00055</name>
</gene>
<evidence type="ECO:0000313" key="2">
    <source>
        <dbReference type="Proteomes" id="UP000596063"/>
    </source>
</evidence>
<name>A0A7T4UQ51_9GAMM</name>
<dbReference type="Pfam" id="PF13489">
    <property type="entry name" value="Methyltransf_23"/>
    <property type="match status" value="1"/>
</dbReference>
<keyword evidence="2" id="KW-1185">Reference proteome</keyword>
<dbReference type="Gene3D" id="3.40.50.150">
    <property type="entry name" value="Vaccinia Virus protein VP39"/>
    <property type="match status" value="1"/>
</dbReference>
<organism evidence="1 2">
    <name type="scientific">Spongiibacter nanhainus</name>
    <dbReference type="NCBI Taxonomy" id="2794344"/>
    <lineage>
        <taxon>Bacteria</taxon>
        <taxon>Pseudomonadati</taxon>
        <taxon>Pseudomonadota</taxon>
        <taxon>Gammaproteobacteria</taxon>
        <taxon>Cellvibrionales</taxon>
        <taxon>Spongiibacteraceae</taxon>
        <taxon>Spongiibacter</taxon>
    </lineage>
</organism>
<dbReference type="Proteomes" id="UP000596063">
    <property type="component" value="Chromosome"/>
</dbReference>
<dbReference type="CDD" id="cd02440">
    <property type="entry name" value="AdoMet_MTases"/>
    <property type="match status" value="1"/>
</dbReference>